<evidence type="ECO:0008006" key="3">
    <source>
        <dbReference type="Google" id="ProtNLM"/>
    </source>
</evidence>
<protein>
    <recommendedName>
        <fullName evidence="3">Integrase</fullName>
    </recommendedName>
</protein>
<gene>
    <name evidence="1" type="ORF">GCM10009863_19590</name>
</gene>
<sequence length="80" mass="8141">MSETLGHSDSRITRDVYQSVLDDLARAAAEAVVKLVPRAPGVVLSAIEQRGQQVAAAIGTSPECSCTCTCGAGAPTPLTA</sequence>
<name>A0ABP6C8T3_9ACTN</name>
<reference evidence="2" key="1">
    <citation type="journal article" date="2019" name="Int. J. Syst. Evol. Microbiol.">
        <title>The Global Catalogue of Microorganisms (GCM) 10K type strain sequencing project: providing services to taxonomists for standard genome sequencing and annotation.</title>
        <authorList>
            <consortium name="The Broad Institute Genomics Platform"/>
            <consortium name="The Broad Institute Genome Sequencing Center for Infectious Disease"/>
            <person name="Wu L."/>
            <person name="Ma J."/>
        </authorList>
    </citation>
    <scope>NUCLEOTIDE SEQUENCE [LARGE SCALE GENOMIC DNA]</scope>
    <source>
        <strain evidence="2">JCM 16373</strain>
    </source>
</reference>
<accession>A0ABP6C8T3</accession>
<organism evidence="1 2">
    <name type="scientific">Streptomyces axinellae</name>
    <dbReference type="NCBI Taxonomy" id="552788"/>
    <lineage>
        <taxon>Bacteria</taxon>
        <taxon>Bacillati</taxon>
        <taxon>Actinomycetota</taxon>
        <taxon>Actinomycetes</taxon>
        <taxon>Kitasatosporales</taxon>
        <taxon>Streptomycetaceae</taxon>
        <taxon>Streptomyces</taxon>
    </lineage>
</organism>
<comment type="caution">
    <text evidence="1">The sequence shown here is derived from an EMBL/GenBank/DDBJ whole genome shotgun (WGS) entry which is preliminary data.</text>
</comment>
<evidence type="ECO:0000313" key="2">
    <source>
        <dbReference type="Proteomes" id="UP001501447"/>
    </source>
</evidence>
<evidence type="ECO:0000313" key="1">
    <source>
        <dbReference type="EMBL" id="GAA2606189.1"/>
    </source>
</evidence>
<dbReference type="EMBL" id="BAAARJ010000005">
    <property type="protein sequence ID" value="GAA2606189.1"/>
    <property type="molecule type" value="Genomic_DNA"/>
</dbReference>
<dbReference type="Proteomes" id="UP001501447">
    <property type="component" value="Unassembled WGS sequence"/>
</dbReference>
<proteinExistence type="predicted"/>
<keyword evidence="2" id="KW-1185">Reference proteome</keyword>